<protein>
    <submittedName>
        <fullName evidence="2">Uncharacterized protein</fullName>
    </submittedName>
</protein>
<dbReference type="EMBL" id="JACVVK020000387">
    <property type="protein sequence ID" value="KAK7476026.1"/>
    <property type="molecule type" value="Genomic_DNA"/>
</dbReference>
<accession>A0ABD0JMV6</accession>
<feature type="non-terminal residue" evidence="2">
    <location>
        <position position="128"/>
    </location>
</feature>
<organism evidence="2 3">
    <name type="scientific">Batillaria attramentaria</name>
    <dbReference type="NCBI Taxonomy" id="370345"/>
    <lineage>
        <taxon>Eukaryota</taxon>
        <taxon>Metazoa</taxon>
        <taxon>Spiralia</taxon>
        <taxon>Lophotrochozoa</taxon>
        <taxon>Mollusca</taxon>
        <taxon>Gastropoda</taxon>
        <taxon>Caenogastropoda</taxon>
        <taxon>Sorbeoconcha</taxon>
        <taxon>Cerithioidea</taxon>
        <taxon>Batillariidae</taxon>
        <taxon>Batillaria</taxon>
    </lineage>
</organism>
<dbReference type="Proteomes" id="UP001519460">
    <property type="component" value="Unassembled WGS sequence"/>
</dbReference>
<keyword evidence="3" id="KW-1185">Reference proteome</keyword>
<sequence length="128" mass="13715">IPGDGRASLEVGPCPGGPQMVGTHARRCDVLLHVLTLQGHCHIHALTPGVRILSTRPAVVTWAAAAAPPSAWRLKEHYVIIVWTDLRFLNAWSGVATEAPGEGQPELALPWRPRDGHAPAVTHAPQVQ</sequence>
<evidence type="ECO:0000313" key="2">
    <source>
        <dbReference type="EMBL" id="KAK7476026.1"/>
    </source>
</evidence>
<gene>
    <name evidence="2" type="ORF">BaRGS_00032733</name>
</gene>
<name>A0ABD0JMV6_9CAEN</name>
<feature type="non-terminal residue" evidence="2">
    <location>
        <position position="1"/>
    </location>
</feature>
<evidence type="ECO:0000256" key="1">
    <source>
        <dbReference type="SAM" id="MobiDB-lite"/>
    </source>
</evidence>
<comment type="caution">
    <text evidence="2">The sequence shown here is derived from an EMBL/GenBank/DDBJ whole genome shotgun (WGS) entry which is preliminary data.</text>
</comment>
<dbReference type="AlphaFoldDB" id="A0ABD0JMV6"/>
<feature type="region of interest" description="Disordered" evidence="1">
    <location>
        <begin position="97"/>
        <end position="128"/>
    </location>
</feature>
<proteinExistence type="predicted"/>
<evidence type="ECO:0000313" key="3">
    <source>
        <dbReference type="Proteomes" id="UP001519460"/>
    </source>
</evidence>
<reference evidence="2 3" key="1">
    <citation type="journal article" date="2023" name="Sci. Data">
        <title>Genome assembly of the Korean intertidal mud-creeper Batillaria attramentaria.</title>
        <authorList>
            <person name="Patra A.K."/>
            <person name="Ho P.T."/>
            <person name="Jun S."/>
            <person name="Lee S.J."/>
            <person name="Kim Y."/>
            <person name="Won Y.J."/>
        </authorList>
    </citation>
    <scope>NUCLEOTIDE SEQUENCE [LARGE SCALE GENOMIC DNA]</scope>
    <source>
        <strain evidence="2">Wonlab-2016</strain>
    </source>
</reference>